<dbReference type="EMBL" id="JAZGQO010000011">
    <property type="protein sequence ID" value="KAK6174428.1"/>
    <property type="molecule type" value="Genomic_DNA"/>
</dbReference>
<dbReference type="CDD" id="cd22791">
    <property type="entry name" value="OTU_VRTN"/>
    <property type="match status" value="1"/>
</dbReference>
<comment type="caution">
    <text evidence="1">The sequence shown here is derived from an EMBL/GenBank/DDBJ whole genome shotgun (WGS) entry which is preliminary data.</text>
</comment>
<evidence type="ECO:0000313" key="1">
    <source>
        <dbReference type="EMBL" id="KAK6174428.1"/>
    </source>
</evidence>
<proteinExistence type="predicted"/>
<keyword evidence="2" id="KW-1185">Reference proteome</keyword>
<dbReference type="InterPro" id="IPR047273">
    <property type="entry name" value="VRTN_OTU_dom"/>
</dbReference>
<organism evidence="1 2">
    <name type="scientific">Patella caerulea</name>
    <name type="common">Rayed Mediterranean limpet</name>
    <dbReference type="NCBI Taxonomy" id="87958"/>
    <lineage>
        <taxon>Eukaryota</taxon>
        <taxon>Metazoa</taxon>
        <taxon>Spiralia</taxon>
        <taxon>Lophotrochozoa</taxon>
        <taxon>Mollusca</taxon>
        <taxon>Gastropoda</taxon>
        <taxon>Patellogastropoda</taxon>
        <taxon>Patelloidea</taxon>
        <taxon>Patellidae</taxon>
        <taxon>Patella</taxon>
    </lineage>
</organism>
<evidence type="ECO:0000313" key="2">
    <source>
        <dbReference type="Proteomes" id="UP001347796"/>
    </source>
</evidence>
<dbReference type="PANTHER" id="PTHR46601:SF1">
    <property type="entry name" value="ADF-H DOMAIN-CONTAINING PROTEIN"/>
    <property type="match status" value="1"/>
</dbReference>
<dbReference type="Gene3D" id="3.90.70.80">
    <property type="match status" value="1"/>
</dbReference>
<sequence length="633" mass="72826">MDCYLGNCEKCGPELLKKKLNPLSTTCTLGHVEWYSWESKGKSQKGLFANSSSITTLLDKFYSEVVVLSKHLFNAYWQYRQFQAISKSPPVNSVVTVMDFGRNYTIEYQDESQSVFYSHKQVTVHPVVCYYRCLLDSCEEVVKEDLVYLSEDIKHDVHMVNHFENKTIDHLKTSNVPFDNILQYTDGCAGQYKSCTAFSYISTNQIPVQRNYFGSRHGKGPCDQVIAVVKSAISRAVKSRQVIVNTAGDIHKFLNQKYAEKEDDQHQHHNIKFFLVPSDQVCHNKEMNVQTIPGTQKVHSVKQFPENCDYILTRNLSCFCSNCLDNNFVNCINNEYVHPWKKARLHVASTNKCKVENKKNYLRGKTFNTSPEIHLEKNHLEKTNLINERKPFFSALLHQMALCKNYEELCSLCTSYLKEIQAYPIDPVANLDILEMKDGVIDKLALELIPDDFSENRFPVLIIGDGNCLPRCSSKFIFGNEENHVEMRSRIVIEMVLNKETLTDSVLLCRGLSVKEDLVKSYVMYSDEYKFGRRISKQVIEETFIKETMSVRKAGSFMGIWQLHALSNILKRSVISVYPKYGGFTVRKHLNRKILPTIEVSSSSKEPCYIFWTNIDGKAKNGAQTILFFSFQF</sequence>
<dbReference type="PANTHER" id="PTHR46601">
    <property type="entry name" value="ULP_PROTEASE DOMAIN-CONTAINING PROTEIN"/>
    <property type="match status" value="1"/>
</dbReference>
<reference evidence="1 2" key="1">
    <citation type="submission" date="2024-01" db="EMBL/GenBank/DDBJ databases">
        <title>The genome of the rayed Mediterranean limpet Patella caerulea (Linnaeus, 1758).</title>
        <authorList>
            <person name="Anh-Thu Weber A."/>
            <person name="Halstead-Nussloch G."/>
        </authorList>
    </citation>
    <scope>NUCLEOTIDE SEQUENCE [LARGE SCALE GENOMIC DNA]</scope>
    <source>
        <strain evidence="1">AATW-2023a</strain>
        <tissue evidence="1">Whole specimen</tissue>
    </source>
</reference>
<accession>A0AAN8JIU4</accession>
<dbReference type="Proteomes" id="UP001347796">
    <property type="component" value="Unassembled WGS sequence"/>
</dbReference>
<dbReference type="AlphaFoldDB" id="A0AAN8JIU4"/>
<protein>
    <submittedName>
        <fullName evidence="1">Uncharacterized protein</fullName>
    </submittedName>
</protein>
<gene>
    <name evidence="1" type="ORF">SNE40_017706</name>
</gene>
<name>A0AAN8JIU4_PATCE</name>